<evidence type="ECO:0000256" key="3">
    <source>
        <dbReference type="PROSITE-ProRule" id="PRU00464"/>
    </source>
</evidence>
<comment type="catalytic activity">
    <reaction evidence="1">
        <text>adenosine 5'-phosphoramidate + H2O = NH4(+) + AMP</text>
        <dbReference type="Rhea" id="RHEA:67916"/>
        <dbReference type="ChEBI" id="CHEBI:15377"/>
        <dbReference type="ChEBI" id="CHEBI:28938"/>
        <dbReference type="ChEBI" id="CHEBI:57890"/>
        <dbReference type="ChEBI" id="CHEBI:456215"/>
    </reaction>
</comment>
<dbReference type="Bgee" id="ENSGACG00000008053">
    <property type="expression patterns" value="Expressed in spleen and 7 other cell types or tissues"/>
</dbReference>
<dbReference type="OMA" id="WENEEHI"/>
<evidence type="ECO:0000256" key="1">
    <source>
        <dbReference type="ARBA" id="ARBA00024472"/>
    </source>
</evidence>
<dbReference type="GO" id="GO:0003824">
    <property type="term" value="F:catalytic activity"/>
    <property type="evidence" value="ECO:0007669"/>
    <property type="project" value="InterPro"/>
</dbReference>
<proteinExistence type="inferred from homology"/>
<dbReference type="AlphaFoldDB" id="G3NZ82"/>
<dbReference type="InParanoid" id="G3NZ82"/>
<feature type="domain" description="HIT" evidence="4">
    <location>
        <begin position="157"/>
        <end position="261"/>
    </location>
</feature>
<dbReference type="Gene3D" id="3.30.428.10">
    <property type="entry name" value="HIT-like"/>
    <property type="match status" value="1"/>
</dbReference>
<evidence type="ECO:0000259" key="4">
    <source>
        <dbReference type="PROSITE" id="PS51084"/>
    </source>
</evidence>
<dbReference type="PROSITE" id="PS51084">
    <property type="entry name" value="HIT_2"/>
    <property type="match status" value="1"/>
</dbReference>
<protein>
    <recommendedName>
        <fullName evidence="4">HIT domain-containing protein</fullName>
    </recommendedName>
</protein>
<organism evidence="5">
    <name type="scientific">Gasterosteus aculeatus</name>
    <name type="common">Three-spined stickleback</name>
    <dbReference type="NCBI Taxonomy" id="69293"/>
    <lineage>
        <taxon>Eukaryota</taxon>
        <taxon>Metazoa</taxon>
        <taxon>Chordata</taxon>
        <taxon>Craniata</taxon>
        <taxon>Vertebrata</taxon>
        <taxon>Euteleostomi</taxon>
        <taxon>Actinopterygii</taxon>
        <taxon>Neopterygii</taxon>
        <taxon>Teleostei</taxon>
        <taxon>Neoteleostei</taxon>
        <taxon>Acanthomorphata</taxon>
        <taxon>Eupercaria</taxon>
        <taxon>Perciformes</taxon>
        <taxon>Cottioidei</taxon>
        <taxon>Gasterosteales</taxon>
        <taxon>Gasterosteidae</taxon>
        <taxon>Gasterosteus</taxon>
    </lineage>
</organism>
<dbReference type="Ensembl" id="ENSGACT00000010676.1">
    <property type="protein sequence ID" value="ENSGACP00000010654.1"/>
    <property type="gene ID" value="ENSGACG00000008053.1"/>
</dbReference>
<dbReference type="PANTHER" id="PTHR46648:SF1">
    <property type="entry name" value="ADENOSINE 5'-MONOPHOSPHORAMIDASE HNT1"/>
    <property type="match status" value="1"/>
</dbReference>
<reference evidence="5" key="1">
    <citation type="submission" date="2006-01" db="EMBL/GenBank/DDBJ databases">
        <authorList>
            <person name="Lindblad-Toh K."/>
            <person name="Mauceli E."/>
            <person name="Grabherr M."/>
            <person name="Chang J.L."/>
            <person name="Lander E.S."/>
        </authorList>
    </citation>
    <scope>NUCLEOTIDE SEQUENCE [LARGE SCALE GENOMIC DNA]</scope>
</reference>
<dbReference type="InterPro" id="IPR036265">
    <property type="entry name" value="HIT-like_sf"/>
</dbReference>
<evidence type="ECO:0000256" key="2">
    <source>
        <dbReference type="ARBA" id="ARBA00025764"/>
    </source>
</evidence>
<dbReference type="STRING" id="69293.ENSGACP00000010654"/>
<reference evidence="5" key="2">
    <citation type="submission" date="2024-04" db="UniProtKB">
        <authorList>
            <consortium name="Ensembl"/>
        </authorList>
    </citation>
    <scope>IDENTIFICATION</scope>
</reference>
<comment type="caution">
    <text evidence="3">Lacks conserved residue(s) required for the propagation of feature annotation.</text>
</comment>
<sequence length="302" mass="33644">FSHVIWETDDLVAYLAPNPWIPGSTILTRKSLSGVSSIFQLPTPDFVAMLQGARAVSNLLCQRLEVQRCAMVFNPTPDQPAQIRLLPLHGLDSKWQPHLASEEEFQTHNPGYCTSKSGPRWDDEALTQVLAKIRNGLPTPNAPSCFDIRGDHSNNNLFSQIVRGEQQQWRVWEDSEHVAFLTPYPNTPGLTVVVPRKHLSSDIFKVEDADYKDLILATYEVARLLEGGLRAQGVGLIFEGFEIDYAHAKLIPLLPSPDGTKPADLQAEFFHSYPGYVSSLDGPAADPETLKEIHSKITHCRP</sequence>
<accession>G3NZ82</accession>
<dbReference type="Pfam" id="PF01230">
    <property type="entry name" value="HIT"/>
    <property type="match status" value="1"/>
</dbReference>
<evidence type="ECO:0000313" key="5">
    <source>
        <dbReference type="Ensembl" id="ENSGACP00000010654.1"/>
    </source>
</evidence>
<dbReference type="eggNOG" id="ENOG502RDHH">
    <property type="taxonomic scope" value="Eukaryota"/>
</dbReference>
<comment type="similarity">
    <text evidence="2">Belongs to the HINT family.</text>
</comment>
<name>G3NZ82_GASAC</name>
<dbReference type="SUPFAM" id="SSF54197">
    <property type="entry name" value="HIT-like"/>
    <property type="match status" value="2"/>
</dbReference>
<dbReference type="PANTHER" id="PTHR46648">
    <property type="entry name" value="HIT FAMILY PROTEIN 1"/>
    <property type="match status" value="1"/>
</dbReference>
<dbReference type="InterPro" id="IPR011146">
    <property type="entry name" value="HIT-like"/>
</dbReference>
<dbReference type="InterPro" id="IPR001310">
    <property type="entry name" value="Histidine_triad_HIT"/>
</dbReference>